<dbReference type="CDD" id="cd06579">
    <property type="entry name" value="TM_PBP1_transp_AraH_like"/>
    <property type="match status" value="1"/>
</dbReference>
<gene>
    <name evidence="7" type="ORF">SE15_06465</name>
</gene>
<evidence type="ECO:0000256" key="1">
    <source>
        <dbReference type="ARBA" id="ARBA00004651"/>
    </source>
</evidence>
<dbReference type="EMBL" id="LGKO01000002">
    <property type="protein sequence ID" value="KPL84678.1"/>
    <property type="molecule type" value="Genomic_DNA"/>
</dbReference>
<evidence type="ECO:0000256" key="2">
    <source>
        <dbReference type="ARBA" id="ARBA00022475"/>
    </source>
</evidence>
<feature type="transmembrane region" description="Helical" evidence="6">
    <location>
        <begin position="75"/>
        <end position="92"/>
    </location>
</feature>
<feature type="transmembrane region" description="Helical" evidence="6">
    <location>
        <begin position="166"/>
        <end position="187"/>
    </location>
</feature>
<dbReference type="Pfam" id="PF02653">
    <property type="entry name" value="BPD_transp_2"/>
    <property type="match status" value="1"/>
</dbReference>
<dbReference type="InterPro" id="IPR001851">
    <property type="entry name" value="ABC_transp_permease"/>
</dbReference>
<comment type="subcellular location">
    <subcellularLocation>
        <location evidence="1">Cell membrane</location>
        <topology evidence="1">Multi-pass membrane protein</topology>
    </subcellularLocation>
</comment>
<dbReference type="Proteomes" id="UP000050544">
    <property type="component" value="Unassembled WGS sequence"/>
</dbReference>
<name>A0A0P6Y791_9CHLR</name>
<dbReference type="RefSeq" id="WP_054521247.1">
    <property type="nucleotide sequence ID" value="NZ_LGKO01000002.1"/>
</dbReference>
<keyword evidence="3 6" id="KW-0812">Transmembrane</keyword>
<comment type="caution">
    <text evidence="7">The sequence shown here is derived from an EMBL/GenBank/DDBJ whole genome shotgun (WGS) entry which is preliminary data.</text>
</comment>
<feature type="transmembrane region" description="Helical" evidence="6">
    <location>
        <begin position="49"/>
        <end position="68"/>
    </location>
</feature>
<evidence type="ECO:0000256" key="3">
    <source>
        <dbReference type="ARBA" id="ARBA00022692"/>
    </source>
</evidence>
<evidence type="ECO:0000256" key="4">
    <source>
        <dbReference type="ARBA" id="ARBA00022989"/>
    </source>
</evidence>
<keyword evidence="4 6" id="KW-1133">Transmembrane helix</keyword>
<protein>
    <recommendedName>
        <fullName evidence="9">ABC transporter permease</fullName>
    </recommendedName>
</protein>
<evidence type="ECO:0008006" key="9">
    <source>
        <dbReference type="Google" id="ProtNLM"/>
    </source>
</evidence>
<organism evidence="7 8">
    <name type="scientific">Thermanaerothrix daxensis</name>
    <dbReference type="NCBI Taxonomy" id="869279"/>
    <lineage>
        <taxon>Bacteria</taxon>
        <taxon>Bacillati</taxon>
        <taxon>Chloroflexota</taxon>
        <taxon>Anaerolineae</taxon>
        <taxon>Anaerolineales</taxon>
        <taxon>Anaerolineaceae</taxon>
        <taxon>Thermanaerothrix</taxon>
    </lineage>
</organism>
<accession>A0A0P6Y791</accession>
<proteinExistence type="predicted"/>
<evidence type="ECO:0000313" key="8">
    <source>
        <dbReference type="Proteomes" id="UP000050544"/>
    </source>
</evidence>
<dbReference type="PANTHER" id="PTHR32196">
    <property type="entry name" value="ABC TRANSPORTER PERMEASE PROTEIN YPHD-RELATED-RELATED"/>
    <property type="match status" value="1"/>
</dbReference>
<dbReference type="STRING" id="869279.SE15_06465"/>
<feature type="transmembrane region" description="Helical" evidence="6">
    <location>
        <begin position="272"/>
        <end position="291"/>
    </location>
</feature>
<dbReference type="OrthoDB" id="9797838at2"/>
<evidence type="ECO:0000256" key="6">
    <source>
        <dbReference type="SAM" id="Phobius"/>
    </source>
</evidence>
<dbReference type="AlphaFoldDB" id="A0A0P6Y791"/>
<evidence type="ECO:0000256" key="5">
    <source>
        <dbReference type="ARBA" id="ARBA00023136"/>
    </source>
</evidence>
<reference evidence="7 8" key="1">
    <citation type="submission" date="2015-07" db="EMBL/GenBank/DDBJ databases">
        <title>Whole genome sequence of Thermanaerothrix daxensis DSM 23592.</title>
        <authorList>
            <person name="Hemp J."/>
            <person name="Ward L.M."/>
            <person name="Pace L.A."/>
            <person name="Fischer W.W."/>
        </authorList>
    </citation>
    <scope>NUCLEOTIDE SEQUENCE [LARGE SCALE GENOMIC DNA]</scope>
    <source>
        <strain evidence="7 8">GNS-1</strain>
    </source>
</reference>
<dbReference type="GO" id="GO:0005886">
    <property type="term" value="C:plasma membrane"/>
    <property type="evidence" value="ECO:0007669"/>
    <property type="project" value="UniProtKB-SubCell"/>
</dbReference>
<dbReference type="GO" id="GO:0022857">
    <property type="term" value="F:transmembrane transporter activity"/>
    <property type="evidence" value="ECO:0007669"/>
    <property type="project" value="InterPro"/>
</dbReference>
<feature type="transmembrane region" description="Helical" evidence="6">
    <location>
        <begin position="218"/>
        <end position="240"/>
    </location>
</feature>
<keyword evidence="5 6" id="KW-0472">Membrane</keyword>
<feature type="transmembrane region" description="Helical" evidence="6">
    <location>
        <begin position="21"/>
        <end position="43"/>
    </location>
</feature>
<feature type="transmembrane region" description="Helical" evidence="6">
    <location>
        <begin position="128"/>
        <end position="146"/>
    </location>
</feature>
<feature type="transmembrane region" description="Helical" evidence="6">
    <location>
        <begin position="98"/>
        <end position="121"/>
    </location>
</feature>
<sequence>MVKKGSLILRSFRSITGFREFALIIVLLVFGFVMSLTSPVFLTKQNIEAILLALSVEATIAVGMVNLLISGGLDLSVGSTLAFTGVVTGLALNAGVPVVFSILLGLLAALGVGLANGLLVAKMRINPFIVTLGTNMAVRGLLLVLAQGRAVLNLPAEFTIIGQGRLFGIQYPIYVMLALVIIGDFLLRNTRFFRQNYYIGSNEKAARFSGINVDMVKVINYCIVALLAGVAGLMITARFGSASVTVGSGTELRVITATIIGGASLSGGEGSVLGAFLGALFMGILANALNLLGVDVYWQNLITGLILIGAVVIDVVNERRKNQATAKS</sequence>
<evidence type="ECO:0000313" key="7">
    <source>
        <dbReference type="EMBL" id="KPL84678.1"/>
    </source>
</evidence>
<keyword evidence="8" id="KW-1185">Reference proteome</keyword>
<keyword evidence="2" id="KW-1003">Cell membrane</keyword>